<dbReference type="InterPro" id="IPR008780">
    <property type="entry name" value="Plasmodium_Vir"/>
</dbReference>
<feature type="transmembrane region" description="Helical" evidence="1">
    <location>
        <begin position="222"/>
        <end position="241"/>
    </location>
</feature>
<sequence length="296" mass="34405">MKNIDIVKLCNRLATHLKDLNTKNKDDQSAKYDCGFLHYWMYDFLINELNVTEDKDYLTIINKLQVAWHNIIKTLDGKKYTCEPSSGPPFLLTVEEFKFRKEMYDYYYNYPKIEEWKFPNKNGCSETCKYLTSIKEKYGTFRSDCSLPNQNKCVSDFKDFDKYDPQILINQLGCTSQNECNSNEVLVPSEGLKGTELTDVRIQDEPDKGSTQDSMDNSNSRTILNVALPASVFFVLFPMLYKMTPLGSRFGKANKIRNNIINDLKYEEGDSFLTHPFKQESMNNSDKTYNISYNNT</sequence>
<dbReference type="AlphaFoldDB" id="A0A0J9U1M5"/>
<evidence type="ECO:0000313" key="2">
    <source>
        <dbReference type="EMBL" id="KNA00988.1"/>
    </source>
</evidence>
<proteinExistence type="predicted"/>
<keyword evidence="1" id="KW-0472">Membrane</keyword>
<dbReference type="Pfam" id="PF05795">
    <property type="entry name" value="Plasmodium_Vir"/>
    <property type="match status" value="2"/>
</dbReference>
<keyword evidence="1" id="KW-0812">Transmembrane</keyword>
<gene>
    <name evidence="2" type="ORF">PVNG_03095</name>
</gene>
<dbReference type="OrthoDB" id="387611at2759"/>
<evidence type="ECO:0000256" key="1">
    <source>
        <dbReference type="SAM" id="Phobius"/>
    </source>
</evidence>
<evidence type="ECO:0008006" key="4">
    <source>
        <dbReference type="Google" id="ProtNLM"/>
    </source>
</evidence>
<reference evidence="2 3" key="1">
    <citation type="submission" date="2011-09" db="EMBL/GenBank/DDBJ databases">
        <title>The Genome Sequence of Plasmodium vivax North Korean.</title>
        <authorList>
            <consortium name="The Broad Institute Genome Sequencing Platform"/>
            <consortium name="The Broad Institute Genome Sequencing Center for Infectious Disease"/>
            <person name="Neafsey D."/>
            <person name="Carlton J."/>
            <person name="Barnwell J."/>
            <person name="Collins W."/>
            <person name="Escalante A."/>
            <person name="Mullikin J."/>
            <person name="Saul A."/>
            <person name="Guigo R."/>
            <person name="Camara F."/>
            <person name="Young S.K."/>
            <person name="Zeng Q."/>
            <person name="Gargeya S."/>
            <person name="Fitzgerald M."/>
            <person name="Haas B."/>
            <person name="Abouelleil A."/>
            <person name="Alvarado L."/>
            <person name="Arachchi H.M."/>
            <person name="Berlin A."/>
            <person name="Brown A."/>
            <person name="Chapman S.B."/>
            <person name="Chen Z."/>
            <person name="Dunbar C."/>
            <person name="Freedman E."/>
            <person name="Gearin G."/>
            <person name="Gellesch M."/>
            <person name="Goldberg J."/>
            <person name="Griggs A."/>
            <person name="Gujja S."/>
            <person name="Heiman D."/>
            <person name="Howarth C."/>
            <person name="Larson L."/>
            <person name="Lui A."/>
            <person name="MacDonald P.J.P."/>
            <person name="Montmayeur A."/>
            <person name="Murphy C."/>
            <person name="Neiman D."/>
            <person name="Pearson M."/>
            <person name="Priest M."/>
            <person name="Roberts A."/>
            <person name="Saif S."/>
            <person name="Shea T."/>
            <person name="Shenoy N."/>
            <person name="Sisk P."/>
            <person name="Stolte C."/>
            <person name="Sykes S."/>
            <person name="Wortman J."/>
            <person name="Nusbaum C."/>
            <person name="Birren B."/>
        </authorList>
    </citation>
    <scope>NUCLEOTIDE SEQUENCE [LARGE SCALE GENOMIC DNA]</scope>
    <source>
        <strain evidence="2 3">North Korean</strain>
    </source>
</reference>
<name>A0A0J9U1M5_PLAVI</name>
<dbReference type="EMBL" id="KQ235298">
    <property type="protein sequence ID" value="KNA00988.1"/>
    <property type="molecule type" value="Genomic_DNA"/>
</dbReference>
<evidence type="ECO:0000313" key="3">
    <source>
        <dbReference type="Proteomes" id="UP000053239"/>
    </source>
</evidence>
<keyword evidence="1" id="KW-1133">Transmembrane helix</keyword>
<accession>A0A0J9U1M5</accession>
<dbReference type="Proteomes" id="UP000053239">
    <property type="component" value="Unassembled WGS sequence"/>
</dbReference>
<organism evidence="2 3">
    <name type="scientific">Plasmodium vivax North Korean</name>
    <dbReference type="NCBI Taxonomy" id="1035514"/>
    <lineage>
        <taxon>Eukaryota</taxon>
        <taxon>Sar</taxon>
        <taxon>Alveolata</taxon>
        <taxon>Apicomplexa</taxon>
        <taxon>Aconoidasida</taxon>
        <taxon>Haemosporida</taxon>
        <taxon>Plasmodiidae</taxon>
        <taxon>Plasmodium</taxon>
        <taxon>Plasmodium (Plasmodium)</taxon>
    </lineage>
</organism>
<protein>
    <recommendedName>
        <fullName evidence="4">VIR protein</fullName>
    </recommendedName>
</protein>